<dbReference type="EMBL" id="GBRH01230859">
    <property type="protein sequence ID" value="JAD67036.1"/>
    <property type="molecule type" value="Transcribed_RNA"/>
</dbReference>
<reference evidence="1" key="1">
    <citation type="submission" date="2014-09" db="EMBL/GenBank/DDBJ databases">
        <authorList>
            <person name="Magalhaes I.L.F."/>
            <person name="Oliveira U."/>
            <person name="Santos F.R."/>
            <person name="Vidigal T.H.D.A."/>
            <person name="Brescovit A.D."/>
            <person name="Santos A.J."/>
        </authorList>
    </citation>
    <scope>NUCLEOTIDE SEQUENCE</scope>
    <source>
        <tissue evidence="1">Shoot tissue taken approximately 20 cm above the soil surface</tissue>
    </source>
</reference>
<name>A0A0A9BUR3_ARUDO</name>
<proteinExistence type="predicted"/>
<reference evidence="1" key="2">
    <citation type="journal article" date="2015" name="Data Brief">
        <title>Shoot transcriptome of the giant reed, Arundo donax.</title>
        <authorList>
            <person name="Barrero R.A."/>
            <person name="Guerrero F.D."/>
            <person name="Moolhuijzen P."/>
            <person name="Goolsby J.A."/>
            <person name="Tidwell J."/>
            <person name="Bellgard S.E."/>
            <person name="Bellgard M.I."/>
        </authorList>
    </citation>
    <scope>NUCLEOTIDE SEQUENCE</scope>
    <source>
        <tissue evidence="1">Shoot tissue taken approximately 20 cm above the soil surface</tissue>
    </source>
</reference>
<accession>A0A0A9BUR3</accession>
<protein>
    <submittedName>
        <fullName evidence="1">Uncharacterized protein</fullName>
    </submittedName>
</protein>
<dbReference type="AlphaFoldDB" id="A0A0A9BUR3"/>
<organism evidence="1">
    <name type="scientific">Arundo donax</name>
    <name type="common">Giant reed</name>
    <name type="synonym">Donax arundinaceus</name>
    <dbReference type="NCBI Taxonomy" id="35708"/>
    <lineage>
        <taxon>Eukaryota</taxon>
        <taxon>Viridiplantae</taxon>
        <taxon>Streptophyta</taxon>
        <taxon>Embryophyta</taxon>
        <taxon>Tracheophyta</taxon>
        <taxon>Spermatophyta</taxon>
        <taxon>Magnoliopsida</taxon>
        <taxon>Liliopsida</taxon>
        <taxon>Poales</taxon>
        <taxon>Poaceae</taxon>
        <taxon>PACMAD clade</taxon>
        <taxon>Arundinoideae</taxon>
        <taxon>Arundineae</taxon>
        <taxon>Arundo</taxon>
    </lineage>
</organism>
<sequence>MACRIYATGFPPPPAGRWRWIRPISTGSRRPPPNSSPGIIDVAALTPAQILFTTTPIIDVAALEPPPRHVHWIRPTHPSQRHRSARR</sequence>
<evidence type="ECO:0000313" key="1">
    <source>
        <dbReference type="EMBL" id="JAD67036.1"/>
    </source>
</evidence>